<reference evidence="2" key="1">
    <citation type="submission" date="2022-07" db="EMBL/GenBank/DDBJ databases">
        <title>Parvularcula maris sp. nov., an algicidal bacterium isolated from seawater.</title>
        <authorList>
            <person name="Li F."/>
        </authorList>
    </citation>
    <scope>NUCLEOTIDE SEQUENCE</scope>
    <source>
        <strain evidence="2">BGMRC 0090</strain>
    </source>
</reference>
<evidence type="ECO:0000313" key="2">
    <source>
        <dbReference type="EMBL" id="MCQ8185457.1"/>
    </source>
</evidence>
<evidence type="ECO:0000313" key="3">
    <source>
        <dbReference type="Proteomes" id="UP001142610"/>
    </source>
</evidence>
<proteinExistence type="predicted"/>
<evidence type="ECO:0000256" key="1">
    <source>
        <dbReference type="SAM" id="Phobius"/>
    </source>
</evidence>
<sequence>MEAITTVFRRLPVLAWMGVLQLLLVPVFAVLGLIDERTVDGLSTWLKPVKFGISLGVFLLSLAFFTHWLREGATRRLWYRLTIAGLVLATAYESIWLWQASARGVRSHFNIDSGAEAAAFNLAGLFAIILVLGAFSIGLGVHRASREPGRNRALSASIAYGLMLTFPLTLLTAGLIGYSGGAWGGSVQGPQPGLFGWRVEGGDLRAAHFFATHALQALPLTGLLALALPKTLGLWLVRLAALGYAGFVAWLAHGAVTGQDLPPVLVWPF</sequence>
<organism evidence="2 3">
    <name type="scientific">Parvularcula maris</name>
    <dbReference type="NCBI Taxonomy" id="2965077"/>
    <lineage>
        <taxon>Bacteria</taxon>
        <taxon>Pseudomonadati</taxon>
        <taxon>Pseudomonadota</taxon>
        <taxon>Alphaproteobacteria</taxon>
        <taxon>Parvularculales</taxon>
        <taxon>Parvularculaceae</taxon>
        <taxon>Parvularcula</taxon>
    </lineage>
</organism>
<accession>A0A9X2L9D9</accession>
<feature type="transmembrane region" description="Helical" evidence="1">
    <location>
        <begin position="51"/>
        <end position="70"/>
    </location>
</feature>
<feature type="transmembrane region" description="Helical" evidence="1">
    <location>
        <begin position="235"/>
        <end position="256"/>
    </location>
</feature>
<keyword evidence="1" id="KW-0472">Membrane</keyword>
<feature type="transmembrane region" description="Helical" evidence="1">
    <location>
        <begin position="12"/>
        <end position="31"/>
    </location>
</feature>
<keyword evidence="3" id="KW-1185">Reference proteome</keyword>
<gene>
    <name evidence="2" type="ORF">NOG11_08620</name>
</gene>
<keyword evidence="1" id="KW-0812">Transmembrane</keyword>
<keyword evidence="1" id="KW-1133">Transmembrane helix</keyword>
<feature type="transmembrane region" description="Helical" evidence="1">
    <location>
        <begin position="153"/>
        <end position="178"/>
    </location>
</feature>
<feature type="transmembrane region" description="Helical" evidence="1">
    <location>
        <begin position="118"/>
        <end position="141"/>
    </location>
</feature>
<feature type="transmembrane region" description="Helical" evidence="1">
    <location>
        <begin position="77"/>
        <end position="98"/>
    </location>
</feature>
<dbReference type="Proteomes" id="UP001142610">
    <property type="component" value="Unassembled WGS sequence"/>
</dbReference>
<comment type="caution">
    <text evidence="2">The sequence shown here is derived from an EMBL/GenBank/DDBJ whole genome shotgun (WGS) entry which is preliminary data.</text>
</comment>
<protein>
    <submittedName>
        <fullName evidence="2">Uncharacterized protein</fullName>
    </submittedName>
</protein>
<feature type="transmembrane region" description="Helical" evidence="1">
    <location>
        <begin position="206"/>
        <end position="228"/>
    </location>
</feature>
<dbReference type="AlphaFoldDB" id="A0A9X2L9D9"/>
<dbReference type="EMBL" id="JANIBC010000005">
    <property type="protein sequence ID" value="MCQ8185457.1"/>
    <property type="molecule type" value="Genomic_DNA"/>
</dbReference>
<name>A0A9X2L9D9_9PROT</name>
<dbReference type="RefSeq" id="WP_256619343.1">
    <property type="nucleotide sequence ID" value="NZ_JANIBC010000005.1"/>
</dbReference>